<evidence type="ECO:0000256" key="1">
    <source>
        <dbReference type="SAM" id="MobiDB-lite"/>
    </source>
</evidence>
<dbReference type="STRING" id="105984.A0A427XIM2"/>
<evidence type="ECO:0000313" key="3">
    <source>
        <dbReference type="EMBL" id="RSH78587.1"/>
    </source>
</evidence>
<evidence type="ECO:0000313" key="4">
    <source>
        <dbReference type="Proteomes" id="UP000279236"/>
    </source>
</evidence>
<gene>
    <name evidence="3" type="ORF">EHS24_002315</name>
</gene>
<feature type="transmembrane region" description="Helical" evidence="2">
    <location>
        <begin position="170"/>
        <end position="190"/>
    </location>
</feature>
<dbReference type="GeneID" id="39586858"/>
<evidence type="ECO:0000256" key="2">
    <source>
        <dbReference type="SAM" id="Phobius"/>
    </source>
</evidence>
<dbReference type="EMBL" id="RSCE01000012">
    <property type="protein sequence ID" value="RSH78587.1"/>
    <property type="molecule type" value="Genomic_DNA"/>
</dbReference>
<dbReference type="OrthoDB" id="5582002at2759"/>
<dbReference type="RefSeq" id="XP_028473734.1">
    <property type="nucleotide sequence ID" value="XM_028618056.1"/>
</dbReference>
<proteinExistence type="predicted"/>
<keyword evidence="2" id="KW-0812">Transmembrane</keyword>
<name>A0A427XIM2_9TREE</name>
<reference evidence="3 4" key="1">
    <citation type="submission" date="2018-11" db="EMBL/GenBank/DDBJ databases">
        <title>Genome sequence of Apiotrichum porosum DSM 27194.</title>
        <authorList>
            <person name="Aliyu H."/>
            <person name="Gorte O."/>
            <person name="Ochsenreither K."/>
        </authorList>
    </citation>
    <scope>NUCLEOTIDE SEQUENCE [LARGE SCALE GENOMIC DNA]</scope>
    <source>
        <strain evidence="3 4">DSM 27194</strain>
    </source>
</reference>
<sequence length="348" mass="38628">MSRYYTQGAGRPDAEEEEMMDRVVPGGSRQVRGNTAAHQPLRDSYYDDGEERDQGFDVRADFDGAGPRWSEMYGVAKNETYRPVYDHDVAAAPMAASGMDSMKGTNTGGYDASEMVSVPVLGPEWGKGELHDVSRRGQDDIKAEKRRMNFRAWSRDQRGMCGISWMTRTVFVFIAFAFIVALILVLYFTIPRAVTFTIYDSDPLYVDNSTLVLTRTPTNFSFSGELHLLADSSSSWIPVQFSNAVATVYDLETMKKIATGNLGKYKMAKGNANAVRFPINFAYEAVNTSDTTWTDMYNACQYPFSGVVRATLNFRVEIVQSIVGLVGHPMSVDSITGVTCPFQFSSAS</sequence>
<organism evidence="3 4">
    <name type="scientific">Apiotrichum porosum</name>
    <dbReference type="NCBI Taxonomy" id="105984"/>
    <lineage>
        <taxon>Eukaryota</taxon>
        <taxon>Fungi</taxon>
        <taxon>Dikarya</taxon>
        <taxon>Basidiomycota</taxon>
        <taxon>Agaricomycotina</taxon>
        <taxon>Tremellomycetes</taxon>
        <taxon>Trichosporonales</taxon>
        <taxon>Trichosporonaceae</taxon>
        <taxon>Apiotrichum</taxon>
    </lineage>
</organism>
<dbReference type="AlphaFoldDB" id="A0A427XIM2"/>
<dbReference type="Proteomes" id="UP000279236">
    <property type="component" value="Unassembled WGS sequence"/>
</dbReference>
<keyword evidence="2" id="KW-1133">Transmembrane helix</keyword>
<keyword evidence="2" id="KW-0472">Membrane</keyword>
<protein>
    <submittedName>
        <fullName evidence="3">Uncharacterized protein</fullName>
    </submittedName>
</protein>
<keyword evidence="4" id="KW-1185">Reference proteome</keyword>
<feature type="region of interest" description="Disordered" evidence="1">
    <location>
        <begin position="1"/>
        <end position="53"/>
    </location>
</feature>
<accession>A0A427XIM2</accession>
<comment type="caution">
    <text evidence="3">The sequence shown here is derived from an EMBL/GenBank/DDBJ whole genome shotgun (WGS) entry which is preliminary data.</text>
</comment>